<proteinExistence type="predicted"/>
<reference evidence="4" key="1">
    <citation type="submission" date="2016-06" db="EMBL/GenBank/DDBJ databases">
        <title>Parallel loss of symbiosis genes in relatives of nitrogen-fixing non-legume Parasponia.</title>
        <authorList>
            <person name="Van Velzen R."/>
            <person name="Holmer R."/>
            <person name="Bu F."/>
            <person name="Rutten L."/>
            <person name="Van Zeijl A."/>
            <person name="Liu W."/>
            <person name="Santuari L."/>
            <person name="Cao Q."/>
            <person name="Sharma T."/>
            <person name="Shen D."/>
            <person name="Roswanjaya Y."/>
            <person name="Wardhani T."/>
            <person name="Kalhor M.S."/>
            <person name="Jansen J."/>
            <person name="Van den Hoogen J."/>
            <person name="Gungor B."/>
            <person name="Hartog M."/>
            <person name="Hontelez J."/>
            <person name="Verver J."/>
            <person name="Yang W.-C."/>
            <person name="Schijlen E."/>
            <person name="Repin R."/>
            <person name="Schilthuizen M."/>
            <person name="Schranz E."/>
            <person name="Heidstra R."/>
            <person name="Miyata K."/>
            <person name="Fedorova E."/>
            <person name="Kohlen W."/>
            <person name="Bisseling T."/>
            <person name="Smit S."/>
            <person name="Geurts R."/>
        </authorList>
    </citation>
    <scope>NUCLEOTIDE SEQUENCE [LARGE SCALE GENOMIC DNA]</scope>
    <source>
        <strain evidence="4">cv. RG33-2</strain>
    </source>
</reference>
<gene>
    <name evidence="3" type="ORF">TorRG33x02_141710</name>
</gene>
<name>A0A2P5EX77_TREOI</name>
<feature type="region of interest" description="Disordered" evidence="1">
    <location>
        <begin position="42"/>
        <end position="63"/>
    </location>
</feature>
<feature type="chain" id="PRO_5015176354" description="Prolamin-like domain containing protein" evidence="2">
    <location>
        <begin position="27"/>
        <end position="181"/>
    </location>
</feature>
<dbReference type="AlphaFoldDB" id="A0A2P5EX77"/>
<organism evidence="3 4">
    <name type="scientific">Trema orientale</name>
    <name type="common">Charcoal tree</name>
    <name type="synonym">Celtis orientalis</name>
    <dbReference type="NCBI Taxonomy" id="63057"/>
    <lineage>
        <taxon>Eukaryota</taxon>
        <taxon>Viridiplantae</taxon>
        <taxon>Streptophyta</taxon>
        <taxon>Embryophyta</taxon>
        <taxon>Tracheophyta</taxon>
        <taxon>Spermatophyta</taxon>
        <taxon>Magnoliopsida</taxon>
        <taxon>eudicotyledons</taxon>
        <taxon>Gunneridae</taxon>
        <taxon>Pentapetalae</taxon>
        <taxon>rosids</taxon>
        <taxon>fabids</taxon>
        <taxon>Rosales</taxon>
        <taxon>Cannabaceae</taxon>
        <taxon>Trema</taxon>
    </lineage>
</organism>
<dbReference type="EMBL" id="JXTC01000087">
    <property type="protein sequence ID" value="PON90139.1"/>
    <property type="molecule type" value="Genomic_DNA"/>
</dbReference>
<protein>
    <recommendedName>
        <fullName evidence="5">Prolamin-like domain containing protein</fullName>
    </recommendedName>
</protein>
<sequence>MGRFYGMTMVVLVFLTISALMGVDHAKVANNYDDRNCLFSPSDHHPPSSSSSSSSAPPPFSSAEDSILGKLKCSDFLKEEMITKVLEHLKAPKFIKTILEKSTKFGICVANKFCNCLTVPYEPVIVGCLVALGLVCMKEAISGHVYACTLGCAKSMINSTNHTLDDEAIGDFCYSKCMRSV</sequence>
<accession>A0A2P5EX77</accession>
<feature type="compositionally biased region" description="Low complexity" evidence="1">
    <location>
        <begin position="47"/>
        <end position="63"/>
    </location>
</feature>
<evidence type="ECO:0000256" key="2">
    <source>
        <dbReference type="SAM" id="SignalP"/>
    </source>
</evidence>
<evidence type="ECO:0008006" key="5">
    <source>
        <dbReference type="Google" id="ProtNLM"/>
    </source>
</evidence>
<dbReference type="Proteomes" id="UP000237000">
    <property type="component" value="Unassembled WGS sequence"/>
</dbReference>
<evidence type="ECO:0000256" key="1">
    <source>
        <dbReference type="SAM" id="MobiDB-lite"/>
    </source>
</evidence>
<dbReference type="InParanoid" id="A0A2P5EX77"/>
<dbReference type="OrthoDB" id="10305779at2759"/>
<feature type="signal peptide" evidence="2">
    <location>
        <begin position="1"/>
        <end position="26"/>
    </location>
</feature>
<comment type="caution">
    <text evidence="3">The sequence shown here is derived from an EMBL/GenBank/DDBJ whole genome shotgun (WGS) entry which is preliminary data.</text>
</comment>
<evidence type="ECO:0000313" key="4">
    <source>
        <dbReference type="Proteomes" id="UP000237000"/>
    </source>
</evidence>
<keyword evidence="2" id="KW-0732">Signal</keyword>
<evidence type="ECO:0000313" key="3">
    <source>
        <dbReference type="EMBL" id="PON90139.1"/>
    </source>
</evidence>
<keyword evidence="4" id="KW-1185">Reference proteome</keyword>